<gene>
    <name evidence="1" type="ordered locus">DDD_1652</name>
</gene>
<accession>L7W9G9</accession>
<protein>
    <submittedName>
        <fullName evidence="1">Uncharacterized protein</fullName>
    </submittedName>
</protein>
<evidence type="ECO:0000313" key="1">
    <source>
        <dbReference type="EMBL" id="AGC76779.1"/>
    </source>
</evidence>
<dbReference type="Proteomes" id="UP000011173">
    <property type="component" value="Chromosome"/>
</dbReference>
<evidence type="ECO:0000313" key="2">
    <source>
        <dbReference type="Proteomes" id="UP000011173"/>
    </source>
</evidence>
<dbReference type="KEGG" id="ndo:DDD_1652"/>
<name>L7W9G9_NONDD</name>
<dbReference type="STRING" id="592029.DDD_1652"/>
<dbReference type="AlphaFoldDB" id="L7W9G9"/>
<dbReference type="EMBL" id="CP001397">
    <property type="protein sequence ID" value="AGC76779.1"/>
    <property type="molecule type" value="Genomic_DNA"/>
</dbReference>
<reference evidence="1 2" key="1">
    <citation type="journal article" date="2013" name="Genome Biol. Evol.">
        <title>Genomic makeup of the marine flavobacterium Nonlabens (Donghaeana) dokdonensis DSW-6 and identification of a novel class of rhodopsins.</title>
        <authorList>
            <person name="Kwon S.K."/>
            <person name="Kim B.K."/>
            <person name="Song J.Y."/>
            <person name="Kwak M.J."/>
            <person name="Lee C.H."/>
            <person name="Yoon J.H."/>
            <person name="Oh T.K."/>
            <person name="Kim J.F."/>
        </authorList>
    </citation>
    <scope>NUCLEOTIDE SEQUENCE [LARGE SCALE GENOMIC DNA]</scope>
    <source>
        <strain evidence="2">DSM 17205 / KCTC 12402 / DSW-6</strain>
    </source>
</reference>
<sequence length="46" mass="5249">MTLSKTEAGLILKIYNLKGLVSQYLVLSIKRNDVVDEILLKRMSKI</sequence>
<organism evidence="1 2">
    <name type="scientific">Nonlabens dokdonensis (strain DSM 17205 / KCTC 12402 / DSW-6)</name>
    <name type="common">Donghaeana dokdonensis</name>
    <dbReference type="NCBI Taxonomy" id="592029"/>
    <lineage>
        <taxon>Bacteria</taxon>
        <taxon>Pseudomonadati</taxon>
        <taxon>Bacteroidota</taxon>
        <taxon>Flavobacteriia</taxon>
        <taxon>Flavobacteriales</taxon>
        <taxon>Flavobacteriaceae</taxon>
        <taxon>Nonlabens</taxon>
    </lineage>
</organism>
<proteinExistence type="predicted"/>
<dbReference type="HOGENOM" id="CLU_3186466_0_0_10"/>
<dbReference type="PATRIC" id="fig|592029.3.peg.1638"/>